<dbReference type="InterPro" id="IPR021390">
    <property type="entry name" value="DUF3025"/>
</dbReference>
<comment type="caution">
    <text evidence="1">The sequence shown here is derived from an EMBL/GenBank/DDBJ whole genome shotgun (WGS) entry which is preliminary data.</text>
</comment>
<dbReference type="AlphaFoldDB" id="A0A437QT48"/>
<protein>
    <submittedName>
        <fullName evidence="1">DUF3025 domain-containing protein</fullName>
    </submittedName>
</protein>
<evidence type="ECO:0000313" key="1">
    <source>
        <dbReference type="EMBL" id="RVU37681.1"/>
    </source>
</evidence>
<gene>
    <name evidence="1" type="ORF">EOE67_09405</name>
</gene>
<dbReference type="OrthoDB" id="5292474at2"/>
<evidence type="ECO:0000313" key="2">
    <source>
        <dbReference type="Proteomes" id="UP000283077"/>
    </source>
</evidence>
<proteinExistence type="predicted"/>
<dbReference type="RefSeq" id="WP_127698835.1">
    <property type="nucleotide sequence ID" value="NZ_SACS01000008.1"/>
</dbReference>
<dbReference type="Pfam" id="PF11227">
    <property type="entry name" value="DUF3025"/>
    <property type="match status" value="1"/>
</dbReference>
<organism evidence="1 2">
    <name type="scientific">Rheinheimera riviphila</name>
    <dbReference type="NCBI Taxonomy" id="1834037"/>
    <lineage>
        <taxon>Bacteria</taxon>
        <taxon>Pseudomonadati</taxon>
        <taxon>Pseudomonadota</taxon>
        <taxon>Gammaproteobacteria</taxon>
        <taxon>Chromatiales</taxon>
        <taxon>Chromatiaceae</taxon>
        <taxon>Rheinheimera</taxon>
    </lineage>
</organism>
<accession>A0A437QT48</accession>
<dbReference type="EMBL" id="SACS01000008">
    <property type="protein sequence ID" value="RVU37681.1"/>
    <property type="molecule type" value="Genomic_DNA"/>
</dbReference>
<keyword evidence="2" id="KW-1185">Reference proteome</keyword>
<reference evidence="1 2" key="1">
    <citation type="submission" date="2019-01" db="EMBL/GenBank/DDBJ databases">
        <authorList>
            <person name="Chen W.-M."/>
        </authorList>
    </citation>
    <scope>NUCLEOTIDE SEQUENCE [LARGE SCALE GENOMIC DNA]</scope>
    <source>
        <strain evidence="1 2">KYPC3</strain>
    </source>
</reference>
<sequence length="302" mass="35144">MTDQKPSQNAVMPLPQPTKTARFVAPEQWDDQIWLENPIFAELTTLFPLASCTDFPNVMALDNWRQQFRPEFRPELPVRFVDNELLAADGRYYEAFIYHTRQVPTRYPNWHDLFGALIWCLFPQTKKLLNQLHIREIELHGASIRTALRNKLTLLDECGVLILYRQQQANVVEMLRQHQWQHAFVSQRHCWFGQGNNPGVTAMMFGHANYEMATRPFIGLTGKMLAMVVPDDFFSQSLRQRIDFIDTALSEQIANQGIFGDPLQLTPLPLLGVPGWFFANEQPDFYQNSAYFRPKRITKIQD</sequence>
<name>A0A437QT48_9GAMM</name>
<dbReference type="Proteomes" id="UP000283077">
    <property type="component" value="Unassembled WGS sequence"/>
</dbReference>